<accession>A0AAP0DFV2</accession>
<keyword evidence="3" id="KW-1185">Reference proteome</keyword>
<feature type="compositionally biased region" description="Low complexity" evidence="1">
    <location>
        <begin position="83"/>
        <end position="96"/>
    </location>
</feature>
<feature type="region of interest" description="Disordered" evidence="1">
    <location>
        <begin position="190"/>
        <end position="214"/>
    </location>
</feature>
<evidence type="ECO:0000313" key="3">
    <source>
        <dbReference type="Proteomes" id="UP001408789"/>
    </source>
</evidence>
<protein>
    <submittedName>
        <fullName evidence="2">Uncharacterized protein</fullName>
    </submittedName>
</protein>
<evidence type="ECO:0000313" key="2">
    <source>
        <dbReference type="EMBL" id="KAK9074351.1"/>
    </source>
</evidence>
<evidence type="ECO:0000256" key="1">
    <source>
        <dbReference type="SAM" id="MobiDB-lite"/>
    </source>
</evidence>
<proteinExistence type="predicted"/>
<dbReference type="Proteomes" id="UP001408789">
    <property type="component" value="Unassembled WGS sequence"/>
</dbReference>
<gene>
    <name evidence="2" type="ORF">SSX86_006949</name>
</gene>
<dbReference type="EMBL" id="JBCNJP010000008">
    <property type="protein sequence ID" value="KAK9074351.1"/>
    <property type="molecule type" value="Genomic_DNA"/>
</dbReference>
<dbReference type="AlphaFoldDB" id="A0AAP0DFV2"/>
<feature type="compositionally biased region" description="Polar residues" evidence="1">
    <location>
        <begin position="51"/>
        <end position="61"/>
    </location>
</feature>
<reference evidence="2 3" key="1">
    <citation type="submission" date="2024-04" db="EMBL/GenBank/DDBJ databases">
        <title>The reference genome of an endangered Asteraceae, Deinandra increscens subsp. villosa, native to the Central Coast of California.</title>
        <authorList>
            <person name="Guilliams M."/>
            <person name="Hasenstab-Lehman K."/>
            <person name="Meyer R."/>
            <person name="Mcevoy S."/>
        </authorList>
    </citation>
    <scope>NUCLEOTIDE SEQUENCE [LARGE SCALE GENOMIC DNA]</scope>
    <source>
        <tissue evidence="2">Leaf</tissue>
    </source>
</reference>
<feature type="region of interest" description="Disordered" evidence="1">
    <location>
        <begin position="17"/>
        <end position="104"/>
    </location>
</feature>
<comment type="caution">
    <text evidence="2">The sequence shown here is derived from an EMBL/GenBank/DDBJ whole genome shotgun (WGS) entry which is preliminary data.</text>
</comment>
<name>A0AAP0DFV2_9ASTR</name>
<organism evidence="2 3">
    <name type="scientific">Deinandra increscens subsp. villosa</name>
    <dbReference type="NCBI Taxonomy" id="3103831"/>
    <lineage>
        <taxon>Eukaryota</taxon>
        <taxon>Viridiplantae</taxon>
        <taxon>Streptophyta</taxon>
        <taxon>Embryophyta</taxon>
        <taxon>Tracheophyta</taxon>
        <taxon>Spermatophyta</taxon>
        <taxon>Magnoliopsida</taxon>
        <taxon>eudicotyledons</taxon>
        <taxon>Gunneridae</taxon>
        <taxon>Pentapetalae</taxon>
        <taxon>asterids</taxon>
        <taxon>campanulids</taxon>
        <taxon>Asterales</taxon>
        <taxon>Asteraceae</taxon>
        <taxon>Asteroideae</taxon>
        <taxon>Heliantheae alliance</taxon>
        <taxon>Madieae</taxon>
        <taxon>Madiinae</taxon>
        <taxon>Deinandra</taxon>
    </lineage>
</organism>
<sequence>MKPPPHKHFFSSLKQVEKRLKLDDSTPAPAPPQTETQSTESSCGSPIYIHNHQTNTSSTLHEQPPQEFLSINDINDSEPNPNPNQNQNQNPKLNNPATNFSETTTVGDVDSMIRLLKLSDFDGKAPEMPDLAGDEFYDKIVKVKGPKCKEEVERLDNWIKYLSSNSGREPLRLAHLLMAKAVFVSASRGGGGGGDGMEFPSTVDEFLRNDPPSD</sequence>